<dbReference type="Gene3D" id="3.60.10.10">
    <property type="entry name" value="Endonuclease/exonuclease/phosphatase"/>
    <property type="match status" value="1"/>
</dbReference>
<dbReference type="PANTHER" id="PTHR23227">
    <property type="entry name" value="BUCENTAUR RELATED"/>
    <property type="match status" value="1"/>
</dbReference>
<feature type="region of interest" description="Disordered" evidence="1">
    <location>
        <begin position="19"/>
        <end position="47"/>
    </location>
</feature>
<gene>
    <name evidence="3" type="primary">LOC103516619</name>
</gene>
<dbReference type="PANTHER" id="PTHR23227:SF67">
    <property type="entry name" value="CRANIOFACIAL DEVELOPMENT PROTEIN 2-LIKE"/>
    <property type="match status" value="1"/>
</dbReference>
<accession>A0A1S3DDK8</accession>
<evidence type="ECO:0000313" key="2">
    <source>
        <dbReference type="Proteomes" id="UP000079169"/>
    </source>
</evidence>
<proteinExistence type="predicted"/>
<evidence type="ECO:0000256" key="1">
    <source>
        <dbReference type="SAM" id="MobiDB-lite"/>
    </source>
</evidence>
<dbReference type="Proteomes" id="UP000079169">
    <property type="component" value="Unplaced"/>
</dbReference>
<reference evidence="3" key="1">
    <citation type="submission" date="2025-08" db="UniProtKB">
        <authorList>
            <consortium name="RefSeq"/>
        </authorList>
    </citation>
    <scope>IDENTIFICATION</scope>
</reference>
<protein>
    <submittedName>
        <fullName evidence="3">Uncharacterized protein LOC103516619</fullName>
    </submittedName>
</protein>
<evidence type="ECO:0000313" key="3">
    <source>
        <dbReference type="RefSeq" id="XP_008479815.1"/>
    </source>
</evidence>
<sequence>MIAQQSQLASDINYSDSVNARASPRDAQVPRLTSVSNGRGLPGQGRDRLKKIVQKEKIRIGSLNLHTKFHVNRKSDRVIHVKLQLDVMELNVLSAYAPQVGCEDEEKDAFWRDVEEELGRIPDDERVFIGGHLNGHIGKGNTETAERIRGIWGLESQNEEGKRILDFALGSDWL</sequence>
<dbReference type="AlphaFoldDB" id="A0A1S3DDK8"/>
<dbReference type="GeneID" id="103516619"/>
<dbReference type="SUPFAM" id="SSF56219">
    <property type="entry name" value="DNase I-like"/>
    <property type="match status" value="1"/>
</dbReference>
<keyword evidence="2" id="KW-1185">Reference proteome</keyword>
<dbReference type="STRING" id="121845.A0A1S3DDK8"/>
<dbReference type="InterPro" id="IPR027124">
    <property type="entry name" value="Swc5/CFDP1/2"/>
</dbReference>
<dbReference type="PaxDb" id="121845-A0A1S3DDK8"/>
<dbReference type="RefSeq" id="XP_008479815.1">
    <property type="nucleotide sequence ID" value="XM_008481593.1"/>
</dbReference>
<dbReference type="KEGG" id="dci:103516619"/>
<organism evidence="2 3">
    <name type="scientific">Diaphorina citri</name>
    <name type="common">Asian citrus psyllid</name>
    <dbReference type="NCBI Taxonomy" id="121845"/>
    <lineage>
        <taxon>Eukaryota</taxon>
        <taxon>Metazoa</taxon>
        <taxon>Ecdysozoa</taxon>
        <taxon>Arthropoda</taxon>
        <taxon>Hexapoda</taxon>
        <taxon>Insecta</taxon>
        <taxon>Pterygota</taxon>
        <taxon>Neoptera</taxon>
        <taxon>Paraneoptera</taxon>
        <taxon>Hemiptera</taxon>
        <taxon>Sternorrhyncha</taxon>
        <taxon>Psylloidea</taxon>
        <taxon>Psyllidae</taxon>
        <taxon>Diaphorininae</taxon>
        <taxon>Diaphorina</taxon>
    </lineage>
</organism>
<dbReference type="InterPro" id="IPR036691">
    <property type="entry name" value="Endo/exonu/phosph_ase_sf"/>
</dbReference>
<name>A0A1S3DDK8_DIACI</name>